<protein>
    <submittedName>
        <fullName evidence="1">Uncharacterized protein</fullName>
    </submittedName>
</protein>
<dbReference type="Proteomes" id="UP001158076">
    <property type="component" value="Unassembled WGS sequence"/>
</dbReference>
<sequence length="100" mass="11553">MCFHSQFNTTSLPILALILGLDKTPRPQIPAADLFRLFTATSRITPDAQLYFVFKDMIENEEVDIDEAIATCQEIHRCIKEGQKLLVQQNDDDFWAFFKD</sequence>
<comment type="caution">
    <text evidence="1">The sequence shown here is derived from an EMBL/GenBank/DDBJ whole genome shotgun (WGS) entry which is preliminary data.</text>
</comment>
<evidence type="ECO:0000313" key="1">
    <source>
        <dbReference type="EMBL" id="MDH0145132.1"/>
    </source>
</evidence>
<gene>
    <name evidence="1" type="ORF">N7335_01865</name>
</gene>
<accession>A0AA42H5I3</accession>
<organism evidence="1 2">
    <name type="scientific">Stutzerimonas stutzeri</name>
    <name type="common">Pseudomonas stutzeri</name>
    <dbReference type="NCBI Taxonomy" id="316"/>
    <lineage>
        <taxon>Bacteria</taxon>
        <taxon>Pseudomonadati</taxon>
        <taxon>Pseudomonadota</taxon>
        <taxon>Gammaproteobacteria</taxon>
        <taxon>Pseudomonadales</taxon>
        <taxon>Pseudomonadaceae</taxon>
        <taxon>Stutzerimonas</taxon>
    </lineage>
</organism>
<dbReference type="AlphaFoldDB" id="A0AA42H5I3"/>
<reference evidence="1" key="1">
    <citation type="submission" date="2022-09" db="EMBL/GenBank/DDBJ databases">
        <title>Intensive care unit water sources are persistently colonized with multi-drug resistant bacteria and are the site of extensive horizontal gene transfer of antibiotic resistance genes.</title>
        <authorList>
            <person name="Diorio-Toth L."/>
        </authorList>
    </citation>
    <scope>NUCLEOTIDE SEQUENCE</scope>
    <source>
        <strain evidence="1">GD04147</strain>
    </source>
</reference>
<dbReference type="RefSeq" id="WP_279647909.1">
    <property type="nucleotide sequence ID" value="NZ_JAODZE010000001.1"/>
</dbReference>
<evidence type="ECO:0000313" key="2">
    <source>
        <dbReference type="Proteomes" id="UP001158076"/>
    </source>
</evidence>
<name>A0AA42H5I3_STUST</name>
<dbReference type="EMBL" id="JAODZE010000001">
    <property type="protein sequence ID" value="MDH0145132.1"/>
    <property type="molecule type" value="Genomic_DNA"/>
</dbReference>
<proteinExistence type="predicted"/>